<dbReference type="GO" id="GO:0005762">
    <property type="term" value="C:mitochondrial large ribosomal subunit"/>
    <property type="evidence" value="ECO:0007669"/>
    <property type="project" value="TreeGrafter"/>
</dbReference>
<evidence type="ECO:0000313" key="5">
    <source>
        <dbReference type="EMBL" id="WOO85121.1"/>
    </source>
</evidence>
<evidence type="ECO:0000256" key="3">
    <source>
        <dbReference type="ARBA" id="ARBA00023274"/>
    </source>
</evidence>
<evidence type="ECO:0000313" key="6">
    <source>
        <dbReference type="Proteomes" id="UP000827549"/>
    </source>
</evidence>
<dbReference type="Proteomes" id="UP000827549">
    <property type="component" value="Chromosome 6"/>
</dbReference>
<dbReference type="InterPro" id="IPR020798">
    <property type="entry name" value="Ribosomal_uL16_CS"/>
</dbReference>
<name>A0AAF1BKV7_9TREE</name>
<evidence type="ECO:0000256" key="4">
    <source>
        <dbReference type="RuleBase" id="RU004413"/>
    </source>
</evidence>
<dbReference type="SUPFAM" id="SSF54686">
    <property type="entry name" value="Ribosomal protein L16p/L10e"/>
    <property type="match status" value="1"/>
</dbReference>
<dbReference type="Gene3D" id="3.90.1170.10">
    <property type="entry name" value="Ribosomal protein L10e/L16"/>
    <property type="match status" value="1"/>
</dbReference>
<dbReference type="GeneID" id="87811784"/>
<dbReference type="NCBIfam" id="TIGR01164">
    <property type="entry name" value="rplP_bact"/>
    <property type="match status" value="1"/>
</dbReference>
<keyword evidence="6" id="KW-1185">Reference proteome</keyword>
<accession>A0AAF1BKV7</accession>
<dbReference type="GO" id="GO:0032543">
    <property type="term" value="P:mitochondrial translation"/>
    <property type="evidence" value="ECO:0007669"/>
    <property type="project" value="TreeGrafter"/>
</dbReference>
<sequence>MLGLGSLRASLGGILRPSAAAAVAMPIASSSRVTLPPTNPAHQVRFRANLSPRKVKHRKAMKGRVDLPTGGSIKGTTLRFGGFGIRLLAAARITAAQLTASQAAIKRKIKGVKGAQLYLRVFPDIPVCIKGNETRMGKGKGTFEYWACRVPAGRVVMEIAGGGIREEIAKQALKLAQVKMPVASEFIAAGAPPRLGAITDHALSKPQAALKNTAPMVHPSPEVQSFVAIQAAQGGAATAAAPTTTTA</sequence>
<dbReference type="InterPro" id="IPR000114">
    <property type="entry name" value="Ribosomal_uL16_bact-type"/>
</dbReference>
<dbReference type="GO" id="GO:0003735">
    <property type="term" value="F:structural constituent of ribosome"/>
    <property type="evidence" value="ECO:0007669"/>
    <property type="project" value="InterPro"/>
</dbReference>
<reference evidence="5" key="1">
    <citation type="submission" date="2023-10" db="EMBL/GenBank/DDBJ databases">
        <authorList>
            <person name="Noh H."/>
        </authorList>
    </citation>
    <scope>NUCLEOTIDE SEQUENCE</scope>
    <source>
        <strain evidence="5">DUCC4014</strain>
    </source>
</reference>
<dbReference type="PROSITE" id="PS00701">
    <property type="entry name" value="RIBOSOMAL_L16_2"/>
    <property type="match status" value="1"/>
</dbReference>
<dbReference type="GO" id="GO:0019843">
    <property type="term" value="F:rRNA binding"/>
    <property type="evidence" value="ECO:0007669"/>
    <property type="project" value="InterPro"/>
</dbReference>
<dbReference type="InterPro" id="IPR036920">
    <property type="entry name" value="Ribosomal_uL16_sf"/>
</dbReference>
<keyword evidence="2 4" id="KW-0689">Ribosomal protein</keyword>
<evidence type="ECO:0000256" key="2">
    <source>
        <dbReference type="ARBA" id="ARBA00022980"/>
    </source>
</evidence>
<dbReference type="Pfam" id="PF00252">
    <property type="entry name" value="Ribosomal_L16"/>
    <property type="match status" value="1"/>
</dbReference>
<organism evidence="5 6">
    <name type="scientific">Vanrija pseudolonga</name>
    <dbReference type="NCBI Taxonomy" id="143232"/>
    <lineage>
        <taxon>Eukaryota</taxon>
        <taxon>Fungi</taxon>
        <taxon>Dikarya</taxon>
        <taxon>Basidiomycota</taxon>
        <taxon>Agaricomycotina</taxon>
        <taxon>Tremellomycetes</taxon>
        <taxon>Trichosporonales</taxon>
        <taxon>Trichosporonaceae</taxon>
        <taxon>Vanrija</taxon>
    </lineage>
</organism>
<dbReference type="InterPro" id="IPR016180">
    <property type="entry name" value="Ribosomal_uL16_dom"/>
</dbReference>
<protein>
    <submittedName>
        <fullName evidence="5">54S ribosomal protein L16, mitochondrial</fullName>
    </submittedName>
</protein>
<dbReference type="CDD" id="cd01433">
    <property type="entry name" value="Ribosomal_L16_L10e"/>
    <property type="match status" value="1"/>
</dbReference>
<dbReference type="PRINTS" id="PR00060">
    <property type="entry name" value="RIBOSOMALL16"/>
</dbReference>
<dbReference type="PANTHER" id="PTHR12220:SF13">
    <property type="entry name" value="LARGE RIBOSOMAL SUBUNIT PROTEIN UL16M"/>
    <property type="match status" value="1"/>
</dbReference>
<dbReference type="EMBL" id="CP086719">
    <property type="protein sequence ID" value="WOO85121.1"/>
    <property type="molecule type" value="Genomic_DNA"/>
</dbReference>
<dbReference type="RefSeq" id="XP_062631147.1">
    <property type="nucleotide sequence ID" value="XM_062775163.1"/>
</dbReference>
<comment type="similarity">
    <text evidence="1 4">Belongs to the universal ribosomal protein uL16 family.</text>
</comment>
<keyword evidence="3 4" id="KW-0687">Ribonucleoprotein</keyword>
<evidence type="ECO:0000256" key="1">
    <source>
        <dbReference type="ARBA" id="ARBA00008931"/>
    </source>
</evidence>
<dbReference type="AlphaFoldDB" id="A0AAF1BKV7"/>
<gene>
    <name evidence="5" type="primary">mrpl16</name>
    <name evidence="5" type="ORF">LOC62_06G008620</name>
</gene>
<dbReference type="PANTHER" id="PTHR12220">
    <property type="entry name" value="50S/60S RIBOSOMAL PROTEIN L16"/>
    <property type="match status" value="1"/>
</dbReference>
<dbReference type="InterPro" id="IPR047873">
    <property type="entry name" value="Ribosomal_uL16"/>
</dbReference>
<proteinExistence type="inferred from homology"/>